<dbReference type="Gene3D" id="1.10.287.180">
    <property type="entry name" value="Transcription elongation factor, GreA/GreB, N-terminal domain"/>
    <property type="match status" value="1"/>
</dbReference>
<dbReference type="InterPro" id="IPR018151">
    <property type="entry name" value="TF_GreA/GreB_CS"/>
</dbReference>
<proteinExistence type="inferred from homology"/>
<dbReference type="GO" id="GO:0003746">
    <property type="term" value="F:translation elongation factor activity"/>
    <property type="evidence" value="ECO:0007669"/>
    <property type="project" value="UniProtKB-KW"/>
</dbReference>
<dbReference type="HAMAP" id="MF_00105">
    <property type="entry name" value="GreA_GreB"/>
    <property type="match status" value="1"/>
</dbReference>
<dbReference type="PIRSF" id="PIRSF006092">
    <property type="entry name" value="GreA_GreB"/>
    <property type="match status" value="1"/>
</dbReference>
<dbReference type="InterPro" id="IPR028624">
    <property type="entry name" value="Tscrpt_elong_fac_GreA/B"/>
</dbReference>
<dbReference type="GO" id="GO:0032784">
    <property type="term" value="P:regulation of DNA-templated transcription elongation"/>
    <property type="evidence" value="ECO:0007669"/>
    <property type="project" value="UniProtKB-UniRule"/>
</dbReference>
<dbReference type="SUPFAM" id="SSF46557">
    <property type="entry name" value="GreA transcript cleavage protein, N-terminal domain"/>
    <property type="match status" value="1"/>
</dbReference>
<dbReference type="PANTHER" id="PTHR30437:SF4">
    <property type="entry name" value="TRANSCRIPTION ELONGATION FACTOR GREA"/>
    <property type="match status" value="1"/>
</dbReference>
<organism evidence="12">
    <name type="scientific">uncultured bacterium</name>
    <name type="common">gcode 4</name>
    <dbReference type="NCBI Taxonomy" id="1234023"/>
    <lineage>
        <taxon>Bacteria</taxon>
        <taxon>environmental samples</taxon>
    </lineage>
</organism>
<dbReference type="EMBL" id="AMFJ01034376">
    <property type="protein sequence ID" value="EKD29515.1"/>
    <property type="molecule type" value="Genomic_DNA"/>
</dbReference>
<keyword evidence="4 8" id="KW-0238">DNA-binding</keyword>
<dbReference type="Gene3D" id="3.10.50.30">
    <property type="entry name" value="Transcription elongation factor, GreA/GreB, C-terminal domain"/>
    <property type="match status" value="1"/>
</dbReference>
<dbReference type="PROSITE" id="PS00830">
    <property type="entry name" value="GREAB_2"/>
    <property type="match status" value="1"/>
</dbReference>
<evidence type="ECO:0000256" key="9">
    <source>
        <dbReference type="RuleBase" id="RU000556"/>
    </source>
</evidence>
<dbReference type="GO" id="GO:0003677">
    <property type="term" value="F:DNA binding"/>
    <property type="evidence" value="ECO:0007669"/>
    <property type="project" value="UniProtKB-UniRule"/>
</dbReference>
<evidence type="ECO:0000256" key="5">
    <source>
        <dbReference type="ARBA" id="ARBA00023163"/>
    </source>
</evidence>
<accession>K1XGU6</accession>
<dbReference type="Pfam" id="PF01272">
    <property type="entry name" value="GreA_GreB"/>
    <property type="match status" value="1"/>
</dbReference>
<dbReference type="FunFam" id="3.10.50.30:FF:000001">
    <property type="entry name" value="Transcription elongation factor GreA"/>
    <property type="match status" value="1"/>
</dbReference>
<evidence type="ECO:0000256" key="4">
    <source>
        <dbReference type="ARBA" id="ARBA00023125"/>
    </source>
</evidence>
<keyword evidence="3 8" id="KW-0805">Transcription regulation</keyword>
<dbReference type="GO" id="GO:0006354">
    <property type="term" value="P:DNA-templated transcription elongation"/>
    <property type="evidence" value="ECO:0007669"/>
    <property type="project" value="TreeGrafter"/>
</dbReference>
<evidence type="ECO:0000256" key="2">
    <source>
        <dbReference type="ARBA" id="ARBA00013729"/>
    </source>
</evidence>
<dbReference type="GO" id="GO:0070063">
    <property type="term" value="F:RNA polymerase binding"/>
    <property type="evidence" value="ECO:0007669"/>
    <property type="project" value="InterPro"/>
</dbReference>
<evidence type="ECO:0000259" key="10">
    <source>
        <dbReference type="Pfam" id="PF01272"/>
    </source>
</evidence>
<evidence type="ECO:0000256" key="3">
    <source>
        <dbReference type="ARBA" id="ARBA00023015"/>
    </source>
</evidence>
<comment type="function">
    <text evidence="6 8 9">Necessary for efficient RNA polymerase transcription elongation past template-encoded arresting sites. The arresting sites in DNA have the property of trapping a certain fraction of elongating RNA polymerases that pass through, resulting in locked ternary complexes. Cleavage of the nascent transcript by cleavage factors such as GreA or GreB allows the resumption of elongation from the new 3'terminus. GreA releases sequences of 2 to 3 nucleotides.</text>
</comment>
<dbReference type="SUPFAM" id="SSF54534">
    <property type="entry name" value="FKBP-like"/>
    <property type="match status" value="1"/>
</dbReference>
<dbReference type="InterPro" id="IPR023459">
    <property type="entry name" value="Tscrpt_elong_fac_GreA/B_fam"/>
</dbReference>
<gene>
    <name evidence="8" type="primary">greA</name>
    <name evidence="12" type="ORF">ACD_78C00376G0004</name>
</gene>
<feature type="domain" description="Transcription elongation factor GreA/GreB N-terminal" evidence="11">
    <location>
        <begin position="6"/>
        <end position="73"/>
    </location>
</feature>
<dbReference type="InterPro" id="IPR022691">
    <property type="entry name" value="Tscrpt_elong_fac_GreA/B_N"/>
</dbReference>
<dbReference type="AlphaFoldDB" id="K1XGU6"/>
<dbReference type="InterPro" id="IPR001437">
    <property type="entry name" value="Tscrpt_elong_fac_GreA/B_C"/>
</dbReference>
<comment type="similarity">
    <text evidence="1 8 9">Belongs to the GreA/GreB family.</text>
</comment>
<feature type="domain" description="Transcription elongation factor GreA/GreB C-terminal" evidence="10">
    <location>
        <begin position="85"/>
        <end position="158"/>
    </location>
</feature>
<dbReference type="InterPro" id="IPR036953">
    <property type="entry name" value="GreA/GreB_C_sf"/>
</dbReference>
<evidence type="ECO:0000256" key="6">
    <source>
        <dbReference type="ARBA" id="ARBA00024916"/>
    </source>
</evidence>
<dbReference type="NCBIfam" id="NF001263">
    <property type="entry name" value="PRK00226.1-4"/>
    <property type="match status" value="1"/>
</dbReference>
<dbReference type="InterPro" id="IPR036805">
    <property type="entry name" value="Tscrpt_elong_fac_GreA/B_N_sf"/>
</dbReference>
<evidence type="ECO:0000259" key="11">
    <source>
        <dbReference type="Pfam" id="PF03449"/>
    </source>
</evidence>
<comment type="caution">
    <text evidence="12">The sequence shown here is derived from an EMBL/GenBank/DDBJ whole genome shotgun (WGS) entry which is preliminary data.</text>
</comment>
<evidence type="ECO:0000256" key="8">
    <source>
        <dbReference type="HAMAP-Rule" id="MF_00105"/>
    </source>
</evidence>
<sequence length="158" mass="17846">MSKTTLLTKEGLKEIQDQIQYLKEVKRLEVAEKLKEAISYGDLSENSEYEDARNEQAQTELKIIELEEILKDYELVDDKKTTKKQNRVNVGSFVTITSPEDNKKEVYHIVGSTESDIFENKISNESPIGRALIGKTVGDTVKGQAGAGTFEYKIVEIK</sequence>
<dbReference type="NCBIfam" id="TIGR01462">
    <property type="entry name" value="greA"/>
    <property type="match status" value="1"/>
</dbReference>
<keyword evidence="12" id="KW-0251">Elongation factor</keyword>
<evidence type="ECO:0000313" key="12">
    <source>
        <dbReference type="EMBL" id="EKD29515.1"/>
    </source>
</evidence>
<dbReference type="PANTHER" id="PTHR30437">
    <property type="entry name" value="TRANSCRIPTION ELONGATION FACTOR GREA"/>
    <property type="match status" value="1"/>
</dbReference>
<evidence type="ECO:0000256" key="7">
    <source>
        <dbReference type="ARBA" id="ARBA00030776"/>
    </source>
</evidence>
<evidence type="ECO:0000256" key="1">
    <source>
        <dbReference type="ARBA" id="ARBA00008213"/>
    </source>
</evidence>
<reference evidence="12" key="1">
    <citation type="journal article" date="2012" name="Science">
        <title>Fermentation, hydrogen, and sulfur metabolism in multiple uncultivated bacterial phyla.</title>
        <authorList>
            <person name="Wrighton K.C."/>
            <person name="Thomas B.C."/>
            <person name="Sharon I."/>
            <person name="Miller C.S."/>
            <person name="Castelle C.J."/>
            <person name="VerBerkmoes N.C."/>
            <person name="Wilkins M.J."/>
            <person name="Hettich R.L."/>
            <person name="Lipton M.S."/>
            <person name="Williams K.H."/>
            <person name="Long P.E."/>
            <person name="Banfield J.F."/>
        </authorList>
    </citation>
    <scope>NUCLEOTIDE SEQUENCE [LARGE SCALE GENOMIC DNA]</scope>
</reference>
<keyword evidence="12" id="KW-0648">Protein biosynthesis</keyword>
<name>K1XGU6_9BACT</name>
<protein>
    <recommendedName>
        <fullName evidence="2 8">Transcription elongation factor GreA</fullName>
    </recommendedName>
    <alternativeName>
        <fullName evidence="7 8">Transcript cleavage factor GreA</fullName>
    </alternativeName>
</protein>
<dbReference type="Pfam" id="PF03449">
    <property type="entry name" value="GreA_GreB_N"/>
    <property type="match status" value="1"/>
</dbReference>
<dbReference type="InterPro" id="IPR006359">
    <property type="entry name" value="Tscrpt_elong_fac_GreA"/>
</dbReference>
<dbReference type="FunFam" id="1.10.287.180:FF:000001">
    <property type="entry name" value="Transcription elongation factor GreA"/>
    <property type="match status" value="1"/>
</dbReference>
<keyword evidence="5 8" id="KW-0804">Transcription</keyword>